<dbReference type="CDD" id="cd06579">
    <property type="entry name" value="TM_PBP1_transp_AraH_like"/>
    <property type="match status" value="1"/>
</dbReference>
<evidence type="ECO:0000256" key="6">
    <source>
        <dbReference type="ARBA" id="ARBA00022989"/>
    </source>
</evidence>
<evidence type="ECO:0000313" key="9">
    <source>
        <dbReference type="EMBL" id="OXT09543.1"/>
    </source>
</evidence>
<dbReference type="PANTHER" id="PTHR32196">
    <property type="entry name" value="ABC TRANSPORTER PERMEASE PROTEIN YPHD-RELATED-RELATED"/>
    <property type="match status" value="1"/>
</dbReference>
<protein>
    <recommendedName>
        <fullName evidence="11">ABC transporter permease</fullName>
    </recommendedName>
</protein>
<feature type="transmembrane region" description="Helical" evidence="8">
    <location>
        <begin position="287"/>
        <end position="303"/>
    </location>
</feature>
<feature type="transmembrane region" description="Helical" evidence="8">
    <location>
        <begin position="237"/>
        <end position="254"/>
    </location>
</feature>
<accession>A0A231VMS1</accession>
<evidence type="ECO:0000256" key="8">
    <source>
        <dbReference type="SAM" id="Phobius"/>
    </source>
</evidence>
<reference evidence="9 10" key="1">
    <citation type="submission" date="2017-06" db="EMBL/GenBank/DDBJ databases">
        <title>Isolation and characterization of a thermophilic and butanogenic Thermoanaerobacterium thermosaccharolyticum M5 capable of efficient degradation of hemicellulose.</title>
        <authorList>
            <person name="Xin F."/>
            <person name="Jiang Y."/>
        </authorList>
    </citation>
    <scope>NUCLEOTIDE SEQUENCE [LARGE SCALE GENOMIC DNA]</scope>
    <source>
        <strain evidence="9 10">M5</strain>
    </source>
</reference>
<dbReference type="GO" id="GO:0005886">
    <property type="term" value="C:plasma membrane"/>
    <property type="evidence" value="ECO:0007669"/>
    <property type="project" value="UniProtKB-SubCell"/>
</dbReference>
<dbReference type="Pfam" id="PF02653">
    <property type="entry name" value="BPD_transp_2"/>
    <property type="match status" value="1"/>
</dbReference>
<keyword evidence="3" id="KW-1003">Cell membrane</keyword>
<feature type="transmembrane region" description="Helical" evidence="8">
    <location>
        <begin position="261"/>
        <end position="281"/>
    </location>
</feature>
<evidence type="ECO:0000256" key="1">
    <source>
        <dbReference type="ARBA" id="ARBA00004651"/>
    </source>
</evidence>
<organism evidence="9 10">
    <name type="scientific">Thermoanaerobacterium thermosaccharolyticum</name>
    <name type="common">Clostridium thermosaccharolyticum</name>
    <dbReference type="NCBI Taxonomy" id="1517"/>
    <lineage>
        <taxon>Bacteria</taxon>
        <taxon>Bacillati</taxon>
        <taxon>Bacillota</taxon>
        <taxon>Clostridia</taxon>
        <taxon>Thermoanaerobacterales</taxon>
        <taxon>Thermoanaerobacteraceae</taxon>
        <taxon>Thermoanaerobacterium</taxon>
    </lineage>
</organism>
<feature type="transmembrane region" description="Helical" evidence="8">
    <location>
        <begin position="42"/>
        <end position="60"/>
    </location>
</feature>
<feature type="transmembrane region" description="Helical" evidence="8">
    <location>
        <begin position="123"/>
        <end position="142"/>
    </location>
</feature>
<dbReference type="GO" id="GO:0022857">
    <property type="term" value="F:transmembrane transporter activity"/>
    <property type="evidence" value="ECO:0007669"/>
    <property type="project" value="InterPro"/>
</dbReference>
<evidence type="ECO:0000256" key="3">
    <source>
        <dbReference type="ARBA" id="ARBA00022475"/>
    </source>
</evidence>
<dbReference type="EMBL" id="NKHD01000002">
    <property type="protein sequence ID" value="OXT09543.1"/>
    <property type="molecule type" value="Genomic_DNA"/>
</dbReference>
<keyword evidence="2" id="KW-0813">Transport</keyword>
<comment type="caution">
    <text evidence="9">The sequence shown here is derived from an EMBL/GenBank/DDBJ whole genome shotgun (WGS) entry which is preliminary data.</text>
</comment>
<gene>
    <name evidence="9" type="ORF">CE561_00840</name>
</gene>
<feature type="transmembrane region" description="Helical" evidence="8">
    <location>
        <begin position="89"/>
        <end position="111"/>
    </location>
</feature>
<dbReference type="AlphaFoldDB" id="A0A231VMS1"/>
<keyword evidence="7 8" id="KW-0472">Membrane</keyword>
<keyword evidence="5 8" id="KW-0812">Transmembrane</keyword>
<comment type="subcellular location">
    <subcellularLocation>
        <location evidence="1">Cell membrane</location>
        <topology evidence="1">Multi-pass membrane protein</topology>
    </subcellularLocation>
</comment>
<evidence type="ECO:0000313" key="10">
    <source>
        <dbReference type="Proteomes" id="UP000215301"/>
    </source>
</evidence>
<evidence type="ECO:0000256" key="5">
    <source>
        <dbReference type="ARBA" id="ARBA00022692"/>
    </source>
</evidence>
<dbReference type="Proteomes" id="UP000215301">
    <property type="component" value="Unassembled WGS sequence"/>
</dbReference>
<dbReference type="RefSeq" id="WP_094043293.1">
    <property type="nucleotide sequence ID" value="NZ_CP116969.1"/>
</dbReference>
<sequence length="316" mass="33849">MKKGLWSSYQRIFPFISLILLIIIFSIIVGPKFWSVDNLVNIINQVVPLILGGAGMIFVVTQGGCDLSQGSALALVGTIAAMASNSLGFIAYFPVAIFLGALIGAFNGVIVSKFKVQSLMVTLAMMITLRAIVVYITGGQVIYVSSSVLLLDNFAIKISIFVTTMAVMYYLFEYTKIGFYSKVIGENEMVGIYTGISVDKYKILAFMISGIMTGIVGALTVGRIGGVDPAMGNFFELQVLMSLFVGGVPVTGGAGSKIYKLFIGALILSVLQNGLILSRVSAEVSELVEGIILIGVVFFTLYIRSKFIQVQSAGEN</sequence>
<keyword evidence="4" id="KW-0997">Cell inner membrane</keyword>
<proteinExistence type="predicted"/>
<evidence type="ECO:0000256" key="4">
    <source>
        <dbReference type="ARBA" id="ARBA00022519"/>
    </source>
</evidence>
<name>A0A231VMS1_THETR</name>
<evidence type="ECO:0000256" key="7">
    <source>
        <dbReference type="ARBA" id="ARBA00023136"/>
    </source>
</evidence>
<keyword evidence="6 8" id="KW-1133">Transmembrane helix</keyword>
<evidence type="ECO:0008006" key="11">
    <source>
        <dbReference type="Google" id="ProtNLM"/>
    </source>
</evidence>
<evidence type="ECO:0000256" key="2">
    <source>
        <dbReference type="ARBA" id="ARBA00022448"/>
    </source>
</evidence>
<feature type="transmembrane region" description="Helical" evidence="8">
    <location>
        <begin position="154"/>
        <end position="172"/>
    </location>
</feature>
<feature type="transmembrane region" description="Helical" evidence="8">
    <location>
        <begin position="12"/>
        <end position="30"/>
    </location>
</feature>
<dbReference type="PANTHER" id="PTHR32196:SF21">
    <property type="entry name" value="ABC TRANSPORTER PERMEASE PROTEIN YPHD-RELATED"/>
    <property type="match status" value="1"/>
</dbReference>
<dbReference type="InterPro" id="IPR001851">
    <property type="entry name" value="ABC_transp_permease"/>
</dbReference>
<feature type="transmembrane region" description="Helical" evidence="8">
    <location>
        <begin position="203"/>
        <end position="225"/>
    </location>
</feature>